<organism evidence="1 2">
    <name type="scientific">Halopseudomonas salina</name>
    <dbReference type="NCBI Taxonomy" id="1323744"/>
    <lineage>
        <taxon>Bacteria</taxon>
        <taxon>Pseudomonadati</taxon>
        <taxon>Pseudomonadota</taxon>
        <taxon>Gammaproteobacteria</taxon>
        <taxon>Pseudomonadales</taxon>
        <taxon>Pseudomonadaceae</taxon>
        <taxon>Halopseudomonas</taxon>
    </lineage>
</organism>
<comment type="caution">
    <text evidence="1">The sequence shown here is derived from an EMBL/GenBank/DDBJ whole genome shotgun (WGS) entry which is preliminary data.</text>
</comment>
<name>A0ABQ1Q127_9GAMM</name>
<keyword evidence="2" id="KW-1185">Reference proteome</keyword>
<dbReference type="Gene3D" id="2.60.120.10">
    <property type="entry name" value="Jelly Rolls"/>
    <property type="match status" value="1"/>
</dbReference>
<keyword evidence="1" id="KW-0560">Oxidoreductase</keyword>
<evidence type="ECO:0000313" key="2">
    <source>
        <dbReference type="Proteomes" id="UP000638188"/>
    </source>
</evidence>
<accession>A0ABQ1Q127</accession>
<gene>
    <name evidence="1" type="primary">mtnD</name>
    <name evidence="1" type="ORF">GCM10007418_29810</name>
</gene>
<evidence type="ECO:0000313" key="1">
    <source>
        <dbReference type="EMBL" id="GGD08757.1"/>
    </source>
</evidence>
<dbReference type="InterPro" id="IPR014710">
    <property type="entry name" value="RmlC-like_jellyroll"/>
</dbReference>
<dbReference type="GO" id="GO:0051213">
    <property type="term" value="F:dioxygenase activity"/>
    <property type="evidence" value="ECO:0007669"/>
    <property type="project" value="UniProtKB-KW"/>
</dbReference>
<dbReference type="RefSeq" id="WP_150278934.1">
    <property type="nucleotide sequence ID" value="NZ_BMFF01000007.1"/>
</dbReference>
<dbReference type="EMBL" id="BMFF01000007">
    <property type="protein sequence ID" value="GGD08757.1"/>
    <property type="molecule type" value="Genomic_DNA"/>
</dbReference>
<sequence length="181" mass="19316">MSILAVYSDSQLQVPVKVLTHLEDIVPILAGAGVSLKTVAQNLLNKRMMTEMQAIEISGELLAIIGVENTMAFAQVLELQGPPGYADAPADQGESEQVLAGDSLWLFLDGAATLCIHHDGKLLVLSCRRGDLLALPAGRAHWAVPVTGRQCLVVRRGRNAGALLARLTGDDIASRYPVLEL</sequence>
<protein>
    <submittedName>
        <fullName evidence="1">Acireductone dioxygenase</fullName>
    </submittedName>
</protein>
<dbReference type="SUPFAM" id="SSF51182">
    <property type="entry name" value="RmlC-like cupins"/>
    <property type="match status" value="1"/>
</dbReference>
<dbReference type="InterPro" id="IPR011051">
    <property type="entry name" value="RmlC_Cupin_sf"/>
</dbReference>
<keyword evidence="1" id="KW-0223">Dioxygenase</keyword>
<proteinExistence type="predicted"/>
<reference evidence="2" key="1">
    <citation type="journal article" date="2019" name="Int. J. Syst. Evol. Microbiol.">
        <title>The Global Catalogue of Microorganisms (GCM) 10K type strain sequencing project: providing services to taxonomists for standard genome sequencing and annotation.</title>
        <authorList>
            <consortium name="The Broad Institute Genomics Platform"/>
            <consortium name="The Broad Institute Genome Sequencing Center for Infectious Disease"/>
            <person name="Wu L."/>
            <person name="Ma J."/>
        </authorList>
    </citation>
    <scope>NUCLEOTIDE SEQUENCE [LARGE SCALE GENOMIC DNA]</scope>
    <source>
        <strain evidence="2">CGMCC 1.12482</strain>
    </source>
</reference>
<dbReference type="Proteomes" id="UP000638188">
    <property type="component" value="Unassembled WGS sequence"/>
</dbReference>